<organism evidence="3 6">
    <name type="scientific">Natrinema hispanicum</name>
    <dbReference type="NCBI Taxonomy" id="392421"/>
    <lineage>
        <taxon>Archaea</taxon>
        <taxon>Methanobacteriati</taxon>
        <taxon>Methanobacteriota</taxon>
        <taxon>Stenosarchaea group</taxon>
        <taxon>Halobacteria</taxon>
        <taxon>Halobacteriales</taxon>
        <taxon>Natrialbaceae</taxon>
        <taxon>Natrinema</taxon>
    </lineage>
</organism>
<gene>
    <name evidence="4" type="ORF">SAMN04488694_10578</name>
    <name evidence="3" type="ORF">SAMN05192552_101487</name>
</gene>
<dbReference type="SUPFAM" id="SSF101898">
    <property type="entry name" value="NHL repeat"/>
    <property type="match status" value="1"/>
</dbReference>
<reference evidence="5 6" key="1">
    <citation type="submission" date="2016-10" db="EMBL/GenBank/DDBJ databases">
        <authorList>
            <person name="Varghese N."/>
            <person name="Submissions S."/>
        </authorList>
    </citation>
    <scope>NUCLEOTIDE SEQUENCE [LARGE SCALE GENOMIC DNA]</scope>
    <source>
        <strain evidence="3 6">CDM_1</strain>
        <strain evidence="5">CDM_6</strain>
    </source>
</reference>
<keyword evidence="2" id="KW-0812">Transmembrane</keyword>
<feature type="region of interest" description="Disordered" evidence="1">
    <location>
        <begin position="53"/>
        <end position="79"/>
    </location>
</feature>
<dbReference type="InterPro" id="IPR011042">
    <property type="entry name" value="6-blade_b-propeller_TolB-like"/>
</dbReference>
<dbReference type="AlphaFoldDB" id="A0A1G6SQ38"/>
<evidence type="ECO:0000256" key="2">
    <source>
        <dbReference type="SAM" id="Phobius"/>
    </source>
</evidence>
<sequence length="479" mass="53176">MPKRDGENTVTEQSLPSLERVRSEITRTRLRAAFVVLVLLSAAVVASAAGEGVSTASREGVPNAPQTENHTVVTESGRAGTITAYQPNGEVLYYNNSRTKYFDVDPVEGDPLTVEYAATDTIHTEGANCGAPPCTRNVIERADLETGEVEVLYERYDYKEYAGEWHDVDRINETHFVVADMVADQVFIVNTETAVVEWLWDAQSDFPLEGGHSWPRDWAHINDVEYIESGQMEGRIMASLRNQDQVVFLDREDGLLEDWTLGSENEYDILHEQHNPDYIPESQGGPAVLVADSENAQIKEFQREDGEWKQTWLWEDDQIQWPRDADRLPNGNTLIADTHGNRVIEVNESGDIVWEVGSSLPYEAERLEAGDESTGQSAAALGLENRTAAETSSGGGGGEGGELEFSPFEFLGDFVETILPHRIYNALLFVSPVWMGASEFAAIGVALLTGLSWAGFEIKWQLRDAGVRFRLPVYRQGGE</sequence>
<feature type="compositionally biased region" description="Polar residues" evidence="1">
    <location>
        <begin position="64"/>
        <end position="74"/>
    </location>
</feature>
<dbReference type="GO" id="GO:0004062">
    <property type="term" value="F:aryl sulfotransferase activity"/>
    <property type="evidence" value="ECO:0007669"/>
    <property type="project" value="InterPro"/>
</dbReference>
<keyword evidence="5" id="KW-1185">Reference proteome</keyword>
<feature type="transmembrane region" description="Helical" evidence="2">
    <location>
        <begin position="30"/>
        <end position="49"/>
    </location>
</feature>
<reference evidence="4" key="2">
    <citation type="submission" date="2016-10" db="EMBL/GenBank/DDBJ databases">
        <authorList>
            <person name="de Groot N.N."/>
        </authorList>
    </citation>
    <scope>NUCLEOTIDE SEQUENCE [LARGE SCALE GENOMIC DNA]</scope>
    <source>
        <strain evidence="4">CDM_6</strain>
    </source>
</reference>
<evidence type="ECO:0000256" key="1">
    <source>
        <dbReference type="SAM" id="MobiDB-lite"/>
    </source>
</evidence>
<keyword evidence="2" id="KW-1133">Transmembrane helix</keyword>
<dbReference type="InterPro" id="IPR010262">
    <property type="entry name" value="Arylsulfotransferase_bact"/>
</dbReference>
<dbReference type="EMBL" id="FMZP01000014">
    <property type="protein sequence ID" value="SDD18276.1"/>
    <property type="molecule type" value="Genomic_DNA"/>
</dbReference>
<proteinExistence type="predicted"/>
<dbReference type="Gene3D" id="2.120.10.30">
    <property type="entry name" value="TolB, C-terminal domain"/>
    <property type="match status" value="1"/>
</dbReference>
<evidence type="ECO:0000313" key="3">
    <source>
        <dbReference type="EMBL" id="SDD18276.1"/>
    </source>
</evidence>
<dbReference type="Proteomes" id="UP000199320">
    <property type="component" value="Unassembled WGS sequence"/>
</dbReference>
<dbReference type="Pfam" id="PF05935">
    <property type="entry name" value="Arylsulfotrans"/>
    <property type="match status" value="1"/>
</dbReference>
<accession>A0A1G6SQ38</accession>
<dbReference type="Proteomes" id="UP000324021">
    <property type="component" value="Unassembled WGS sequence"/>
</dbReference>
<name>A0A1G6SQ38_9EURY</name>
<keyword evidence="3" id="KW-0808">Transferase</keyword>
<evidence type="ECO:0000313" key="4">
    <source>
        <dbReference type="EMBL" id="SET29110.1"/>
    </source>
</evidence>
<evidence type="ECO:0000313" key="5">
    <source>
        <dbReference type="Proteomes" id="UP000199320"/>
    </source>
</evidence>
<keyword evidence="2" id="KW-0472">Membrane</keyword>
<protein>
    <submittedName>
        <fullName evidence="3">Arylsulfotransferase (ASST)</fullName>
    </submittedName>
</protein>
<dbReference type="STRING" id="392421.SAMN04488694_10578"/>
<evidence type="ECO:0000313" key="6">
    <source>
        <dbReference type="Proteomes" id="UP000324021"/>
    </source>
</evidence>
<dbReference type="EMBL" id="FOIC01000005">
    <property type="protein sequence ID" value="SET29110.1"/>
    <property type="molecule type" value="Genomic_DNA"/>
</dbReference>